<feature type="transmembrane region" description="Helical" evidence="2">
    <location>
        <begin position="689"/>
        <end position="707"/>
    </location>
</feature>
<feature type="region of interest" description="Disordered" evidence="1">
    <location>
        <begin position="739"/>
        <end position="758"/>
    </location>
</feature>
<organism evidence="3 4">
    <name type="scientific">Corynebacterium amycolatum</name>
    <dbReference type="NCBI Taxonomy" id="43765"/>
    <lineage>
        <taxon>Bacteria</taxon>
        <taxon>Bacillati</taxon>
        <taxon>Actinomycetota</taxon>
        <taxon>Actinomycetes</taxon>
        <taxon>Mycobacteriales</taxon>
        <taxon>Corynebacteriaceae</taxon>
        <taxon>Corynebacterium</taxon>
    </lineage>
</organism>
<feature type="transmembrane region" description="Helical" evidence="2">
    <location>
        <begin position="230"/>
        <end position="252"/>
    </location>
</feature>
<gene>
    <name evidence="3" type="ORF">P2W56_08420</name>
</gene>
<feature type="transmembrane region" description="Helical" evidence="2">
    <location>
        <begin position="633"/>
        <end position="653"/>
    </location>
</feature>
<feature type="transmembrane region" description="Helical" evidence="2">
    <location>
        <begin position="659"/>
        <end position="677"/>
    </location>
</feature>
<keyword evidence="2" id="KW-1133">Transmembrane helix</keyword>
<dbReference type="Pfam" id="PF10101">
    <property type="entry name" value="DUF2339"/>
    <property type="match status" value="1"/>
</dbReference>
<feature type="compositionally biased region" description="Basic and acidic residues" evidence="1">
    <location>
        <begin position="739"/>
        <end position="750"/>
    </location>
</feature>
<feature type="transmembrane region" description="Helical" evidence="2">
    <location>
        <begin position="565"/>
        <end position="588"/>
    </location>
</feature>
<feature type="compositionally biased region" description="Polar residues" evidence="1">
    <location>
        <begin position="67"/>
        <end position="86"/>
    </location>
</feature>
<dbReference type="PANTHER" id="PTHR38434">
    <property type="entry name" value="BLL2549 PROTEIN"/>
    <property type="match status" value="1"/>
</dbReference>
<feature type="transmembrane region" description="Helical" evidence="2">
    <location>
        <begin position="608"/>
        <end position="626"/>
    </location>
</feature>
<reference evidence="3" key="1">
    <citation type="submission" date="2023-03" db="EMBL/GenBank/DDBJ databases">
        <title>Corynebacterium amycolatum SB-1.</title>
        <authorList>
            <person name="Jo H."/>
        </authorList>
    </citation>
    <scope>NUCLEOTIDE SEQUENCE</scope>
    <source>
        <strain evidence="3">SB-1</strain>
    </source>
</reference>
<feature type="compositionally biased region" description="Basic and acidic residues" evidence="1">
    <location>
        <begin position="183"/>
        <end position="193"/>
    </location>
</feature>
<feature type="region of interest" description="Disordered" evidence="1">
    <location>
        <begin position="765"/>
        <end position="799"/>
    </location>
</feature>
<evidence type="ECO:0000313" key="4">
    <source>
        <dbReference type="Proteomes" id="UP001220238"/>
    </source>
</evidence>
<feature type="transmembrane region" description="Helical" evidence="2">
    <location>
        <begin position="288"/>
        <end position="307"/>
    </location>
</feature>
<dbReference type="Proteomes" id="UP001220238">
    <property type="component" value="Chromosome"/>
</dbReference>
<feature type="transmembrane region" description="Helical" evidence="2">
    <location>
        <begin position="319"/>
        <end position="340"/>
    </location>
</feature>
<dbReference type="InterPro" id="IPR019286">
    <property type="entry name" value="DUF2339_TM"/>
</dbReference>
<evidence type="ECO:0000256" key="1">
    <source>
        <dbReference type="SAM" id="MobiDB-lite"/>
    </source>
</evidence>
<feature type="region of interest" description="Disordered" evidence="1">
    <location>
        <begin position="1"/>
        <end position="35"/>
    </location>
</feature>
<dbReference type="RefSeq" id="WP_038625644.1">
    <property type="nucleotide sequence ID" value="NZ_CP046975.1"/>
</dbReference>
<evidence type="ECO:0000313" key="3">
    <source>
        <dbReference type="EMBL" id="WET43449.1"/>
    </source>
</evidence>
<dbReference type="PANTHER" id="PTHR38434:SF1">
    <property type="entry name" value="BLL2549 PROTEIN"/>
    <property type="match status" value="1"/>
</dbReference>
<keyword evidence="2" id="KW-0472">Membrane</keyword>
<feature type="compositionally biased region" description="Low complexity" evidence="1">
    <location>
        <begin position="161"/>
        <end position="171"/>
    </location>
</feature>
<feature type="transmembrane region" description="Helical" evidence="2">
    <location>
        <begin position="393"/>
        <end position="416"/>
    </location>
</feature>
<feature type="region of interest" description="Disordered" evidence="1">
    <location>
        <begin position="67"/>
        <end position="193"/>
    </location>
</feature>
<feature type="transmembrane region" description="Helical" evidence="2">
    <location>
        <begin position="264"/>
        <end position="282"/>
    </location>
</feature>
<dbReference type="EMBL" id="CP120206">
    <property type="protein sequence ID" value="WET43449.1"/>
    <property type="molecule type" value="Genomic_DNA"/>
</dbReference>
<dbReference type="GeneID" id="92768800"/>
<proteinExistence type="predicted"/>
<protein>
    <submittedName>
        <fullName evidence="3">DUF2339 domain-containing protein</fullName>
    </submittedName>
</protein>
<feature type="transmembrane region" description="Helical" evidence="2">
    <location>
        <begin position="493"/>
        <end position="513"/>
    </location>
</feature>
<sequence>MNTGSNGFGPKAENTNPNQHSARYDKPPTRDFVLTGDSVSELSHALADLEASSLRLAQLTRTWQVRLSQASGQAPTVPSAPQTTGTEFAPVPQAVPKSAPERTPQAPPHAAPQGAHQHNPQPPPTQADWRNQPAPLPQSDAGAQPMFGFPSAHQWRRDSKSPQSSPSPQSSLTGSAPPPKLPEAPREPREPREPWWRNEKAIIRIIAIFGGLITAAGIAFFVAVAIQSGLIGPAGRVVLAYLLAAVLAVAAVRAHRRQAPPAGVTALIATSLAAAHLTTMSMSYLLDWIPVAATLVIMLPFAAVGLYGARWTKSSATAAWAITINTGLMLWATIGLNFHARPLSSSLAQITLQLMVIAATVCFLNIPFRKYVVAFLLGANVLIGAITTNNALVLPAIAALTIALFVFAQFGPLALARQLTPELDDEPSETSTWEDDLVTTTSVVAFSTPVIAAVPTVNAAQSTSSLWLLFYGGFVLFIAIAAIFLWNRAIFSYLAPMALATAILPWLALAVAGPEGDAGAGTGTHAWGLIPISIGAALFVWALATAPKHSALGTRLQAPEPTRDAVAPYTKIAALTWLLGATVVHLYILPAALNAGAAADYSATWAEMLSLLFLLCADVGLAVTAARSQLPPAFALIGLAALGMPFIVLLTTIGVSFNAAHMLLSIFWATIAGMLVLSKRFHHIPARLAAGLTIAALSIVKLIFYDMATLDGVIRALAFLGCGLILLAMAVSGAKQKNAEEPAASDRDGTASDSDAATAVGAAAAADANAADADPVADRLEGVTRTDRPGISDGNEPTT</sequence>
<feature type="compositionally biased region" description="Basic and acidic residues" evidence="1">
    <location>
        <begin position="776"/>
        <end position="790"/>
    </location>
</feature>
<evidence type="ECO:0000256" key="2">
    <source>
        <dbReference type="SAM" id="Phobius"/>
    </source>
</evidence>
<accession>A0AB38XTX8</accession>
<feature type="compositionally biased region" description="Low complexity" evidence="1">
    <location>
        <begin position="765"/>
        <end position="774"/>
    </location>
</feature>
<feature type="transmembrane region" description="Helical" evidence="2">
    <location>
        <begin position="201"/>
        <end position="224"/>
    </location>
</feature>
<feature type="transmembrane region" description="Helical" evidence="2">
    <location>
        <begin position="346"/>
        <end position="364"/>
    </location>
</feature>
<feature type="transmembrane region" description="Helical" evidence="2">
    <location>
        <begin position="713"/>
        <end position="731"/>
    </location>
</feature>
<feature type="transmembrane region" description="Helical" evidence="2">
    <location>
        <begin position="525"/>
        <end position="544"/>
    </location>
</feature>
<feature type="transmembrane region" description="Helical" evidence="2">
    <location>
        <begin position="466"/>
        <end position="486"/>
    </location>
</feature>
<name>A0AB38XTX8_CORAY</name>
<keyword evidence="2" id="KW-0812">Transmembrane</keyword>
<dbReference type="AlphaFoldDB" id="A0AB38XTX8"/>